<reference evidence="9 10" key="1">
    <citation type="submission" date="2023-06" db="EMBL/GenBank/DDBJ databases">
        <authorList>
            <person name="Yushchuk O."/>
            <person name="Binda E."/>
            <person name="Ruckert-Reed C."/>
            <person name="Fedorenko V."/>
            <person name="Kalinowski J."/>
            <person name="Marinelli F."/>
        </authorList>
    </citation>
    <scope>NUCLEOTIDE SEQUENCE [LARGE SCALE GENOMIC DNA]</scope>
    <source>
        <strain evidence="9 10">NRRL 3884</strain>
    </source>
</reference>
<comment type="subcellular location">
    <subcellularLocation>
        <location evidence="1">Membrane</location>
        <topology evidence="1">Multi-pass membrane protein</topology>
    </subcellularLocation>
</comment>
<proteinExistence type="inferred from homology"/>
<keyword evidence="10" id="KW-1185">Reference proteome</keyword>
<dbReference type="InterPro" id="IPR003362">
    <property type="entry name" value="Bact_transf"/>
</dbReference>
<evidence type="ECO:0000256" key="6">
    <source>
        <dbReference type="ARBA" id="ARBA00023136"/>
    </source>
</evidence>
<dbReference type="RefSeq" id="WP_284914088.1">
    <property type="nucleotide sequence ID" value="NZ_CP126980.1"/>
</dbReference>
<organism evidence="9 10">
    <name type="scientific">Actinoplanes oblitus</name>
    <dbReference type="NCBI Taxonomy" id="3040509"/>
    <lineage>
        <taxon>Bacteria</taxon>
        <taxon>Bacillati</taxon>
        <taxon>Actinomycetota</taxon>
        <taxon>Actinomycetes</taxon>
        <taxon>Micromonosporales</taxon>
        <taxon>Micromonosporaceae</taxon>
        <taxon>Actinoplanes</taxon>
    </lineage>
</organism>
<evidence type="ECO:0000256" key="7">
    <source>
        <dbReference type="SAM" id="Phobius"/>
    </source>
</evidence>
<feature type="transmembrane region" description="Helical" evidence="7">
    <location>
        <begin position="51"/>
        <end position="75"/>
    </location>
</feature>
<evidence type="ECO:0000313" key="10">
    <source>
        <dbReference type="Proteomes" id="UP001240150"/>
    </source>
</evidence>
<evidence type="ECO:0000259" key="8">
    <source>
        <dbReference type="Pfam" id="PF02397"/>
    </source>
</evidence>
<keyword evidence="3" id="KW-0808">Transferase</keyword>
<feature type="domain" description="Bacterial sugar transferase" evidence="8">
    <location>
        <begin position="272"/>
        <end position="454"/>
    </location>
</feature>
<evidence type="ECO:0000256" key="4">
    <source>
        <dbReference type="ARBA" id="ARBA00022692"/>
    </source>
</evidence>
<evidence type="ECO:0000256" key="3">
    <source>
        <dbReference type="ARBA" id="ARBA00022679"/>
    </source>
</evidence>
<dbReference type="InterPro" id="IPR017475">
    <property type="entry name" value="EPS_sugar_tfrase"/>
</dbReference>
<evidence type="ECO:0000256" key="2">
    <source>
        <dbReference type="ARBA" id="ARBA00006464"/>
    </source>
</evidence>
<name>A0ABY8W6U9_9ACTN</name>
<dbReference type="Gene3D" id="3.40.50.720">
    <property type="entry name" value="NAD(P)-binding Rossmann-like Domain"/>
    <property type="match status" value="1"/>
</dbReference>
<dbReference type="Proteomes" id="UP001240150">
    <property type="component" value="Chromosome"/>
</dbReference>
<sequence length="459" mass="50074">MSRPSTTAHLSLTRTLVLPARVPRLVPIHKAHSGSGESLVLLALDGLAVTAVVWAAQAPWPVAFLPAALAAAGLYRTRLHFSVLDDLPRLVLAIVLTAASIHLIGPSPGPDLAVLGVLLGAVLLARATGYALLHAHRRSSPGRAAIVVGSGELAVRVAGALRRDRSCGLTPVGFVGPRTLAQHDMPVLAPVEELEKAVLRYQPLHLIVAYPAVPDSELVARLRRCRRLGVTVHVVPRLHELAVGSSGADVVRGIPLTRLRPEPMQLRRWGFKRLIDVVGAVVALVLLAPVLLLCALAVKLESGRHAVLFRQERVTRDGEPFTILKFRSLTPGDETESRRRWNIDTDARVGPVGRLLRNSSLDELPQLVNVLTGSMSLVGPRPERPYFANRFGHVYNGYPDRHRVPAGITGWAQIHGLRGDTSITDRLRFDNYYIEHWSLGLDLKIMLRTLGSMLHRPRG</sequence>
<dbReference type="Pfam" id="PF02397">
    <property type="entry name" value="Bac_transf"/>
    <property type="match status" value="1"/>
</dbReference>
<keyword evidence="4 7" id="KW-0812">Transmembrane</keyword>
<dbReference type="PANTHER" id="PTHR30576">
    <property type="entry name" value="COLANIC BIOSYNTHESIS UDP-GLUCOSE LIPID CARRIER TRANSFERASE"/>
    <property type="match status" value="1"/>
</dbReference>
<evidence type="ECO:0000313" key="9">
    <source>
        <dbReference type="EMBL" id="WIM92881.1"/>
    </source>
</evidence>
<feature type="transmembrane region" description="Helical" evidence="7">
    <location>
        <begin position="112"/>
        <end position="133"/>
    </location>
</feature>
<gene>
    <name evidence="9" type="ORF">ACTOB_004839</name>
</gene>
<dbReference type="PANTHER" id="PTHR30576:SF0">
    <property type="entry name" value="UNDECAPRENYL-PHOSPHATE N-ACETYLGALACTOSAMINYL 1-PHOSPHATE TRANSFERASE-RELATED"/>
    <property type="match status" value="1"/>
</dbReference>
<accession>A0ABY8W6U9</accession>
<dbReference type="NCBIfam" id="TIGR03025">
    <property type="entry name" value="EPS_sugtrans"/>
    <property type="match status" value="1"/>
</dbReference>
<feature type="transmembrane region" description="Helical" evidence="7">
    <location>
        <begin position="274"/>
        <end position="298"/>
    </location>
</feature>
<evidence type="ECO:0000256" key="1">
    <source>
        <dbReference type="ARBA" id="ARBA00004141"/>
    </source>
</evidence>
<feature type="transmembrane region" description="Helical" evidence="7">
    <location>
        <begin position="87"/>
        <end position="106"/>
    </location>
</feature>
<keyword evidence="6 7" id="KW-0472">Membrane</keyword>
<keyword evidence="5 7" id="KW-1133">Transmembrane helix</keyword>
<protein>
    <submittedName>
        <fullName evidence="9">Exopolysaccharide biosynthesis polyprenyl glycosylphosphotransferase</fullName>
    </submittedName>
</protein>
<dbReference type="EMBL" id="CP126980">
    <property type="protein sequence ID" value="WIM92881.1"/>
    <property type="molecule type" value="Genomic_DNA"/>
</dbReference>
<evidence type="ECO:0000256" key="5">
    <source>
        <dbReference type="ARBA" id="ARBA00022989"/>
    </source>
</evidence>
<comment type="similarity">
    <text evidence="2">Belongs to the bacterial sugar transferase family.</text>
</comment>